<reference evidence="1" key="1">
    <citation type="submission" date="2022-07" db="EMBL/GenBank/DDBJ databases">
        <title>Tahibacter sp., a new gammaproteobacterium isolated from the silt sample collected at pig farm.</title>
        <authorList>
            <person name="Chen H."/>
        </authorList>
    </citation>
    <scope>NUCLEOTIDE SEQUENCE</scope>
    <source>
        <strain evidence="1">P2K</strain>
    </source>
</reference>
<evidence type="ECO:0000313" key="2">
    <source>
        <dbReference type="Proteomes" id="UP001165498"/>
    </source>
</evidence>
<dbReference type="EMBL" id="JANFQO010000007">
    <property type="protein sequence ID" value="MCQ4164911.1"/>
    <property type="molecule type" value="Genomic_DNA"/>
</dbReference>
<evidence type="ECO:0000313" key="1">
    <source>
        <dbReference type="EMBL" id="MCQ4164911.1"/>
    </source>
</evidence>
<accession>A0ABT1QRH6</accession>
<protein>
    <submittedName>
        <fullName evidence="1">Uncharacterized protein</fullName>
    </submittedName>
</protein>
<sequence length="129" mass="12840">MAADAQRLSAFADAALSGPASRVSATAPATALSSAAPNAHDPLAAAAPLQLRIDRLVIDGLPRMAGGERALRAALVQELLQLFGAQPPVLSQGGALARLPALELALPAAADAASVGRALARALHRSLGA</sequence>
<organism evidence="1 2">
    <name type="scientific">Tahibacter harae</name>
    <dbReference type="NCBI Taxonomy" id="2963937"/>
    <lineage>
        <taxon>Bacteria</taxon>
        <taxon>Pseudomonadati</taxon>
        <taxon>Pseudomonadota</taxon>
        <taxon>Gammaproteobacteria</taxon>
        <taxon>Lysobacterales</taxon>
        <taxon>Rhodanobacteraceae</taxon>
        <taxon>Tahibacter</taxon>
    </lineage>
</organism>
<comment type="caution">
    <text evidence="1">The sequence shown here is derived from an EMBL/GenBank/DDBJ whole genome shotgun (WGS) entry which is preliminary data.</text>
</comment>
<name>A0ABT1QRH6_9GAMM</name>
<dbReference type="RefSeq" id="WP_255913926.1">
    <property type="nucleotide sequence ID" value="NZ_JANFQO010000007.1"/>
</dbReference>
<gene>
    <name evidence="1" type="ORF">NM961_09340</name>
</gene>
<dbReference type="Proteomes" id="UP001165498">
    <property type="component" value="Unassembled WGS sequence"/>
</dbReference>
<proteinExistence type="predicted"/>
<keyword evidence="2" id="KW-1185">Reference proteome</keyword>